<evidence type="ECO:0000256" key="2">
    <source>
        <dbReference type="ARBA" id="ARBA00022801"/>
    </source>
</evidence>
<dbReference type="Pfam" id="PF02156">
    <property type="entry name" value="Glyco_hydro_26"/>
    <property type="match status" value="1"/>
</dbReference>
<dbReference type="AlphaFoldDB" id="A0A5C8KE07"/>
<dbReference type="Gene3D" id="3.20.20.80">
    <property type="entry name" value="Glycosidases"/>
    <property type="match status" value="1"/>
</dbReference>
<comment type="similarity">
    <text evidence="1 4">Belongs to the glycosyl hydrolase 26 family.</text>
</comment>
<feature type="domain" description="GH26" evidence="5">
    <location>
        <begin position="168"/>
        <end position="463"/>
    </location>
</feature>
<dbReference type="EMBL" id="VRTY01000002">
    <property type="protein sequence ID" value="TXK52622.1"/>
    <property type="molecule type" value="Genomic_DNA"/>
</dbReference>
<evidence type="ECO:0000313" key="6">
    <source>
        <dbReference type="EMBL" id="TXK52622.1"/>
    </source>
</evidence>
<feature type="active site" description="Nucleophile" evidence="4">
    <location>
        <position position="411"/>
    </location>
</feature>
<dbReference type="Gene3D" id="2.60.120.260">
    <property type="entry name" value="Galactose-binding domain-like"/>
    <property type="match status" value="1"/>
</dbReference>
<dbReference type="OrthoDB" id="9803686at2"/>
<dbReference type="GO" id="GO:0016985">
    <property type="term" value="F:mannan endo-1,4-beta-mannosidase activity"/>
    <property type="evidence" value="ECO:0007669"/>
    <property type="project" value="InterPro"/>
</dbReference>
<dbReference type="GO" id="GO:0006080">
    <property type="term" value="P:substituted mannan metabolic process"/>
    <property type="evidence" value="ECO:0007669"/>
    <property type="project" value="InterPro"/>
</dbReference>
<evidence type="ECO:0000313" key="7">
    <source>
        <dbReference type="Proteomes" id="UP000321926"/>
    </source>
</evidence>
<dbReference type="PROSITE" id="PS51764">
    <property type="entry name" value="GH26"/>
    <property type="match status" value="1"/>
</dbReference>
<organism evidence="6 7">
    <name type="scientific">Pontibacter qinzhouensis</name>
    <dbReference type="NCBI Taxonomy" id="2603253"/>
    <lineage>
        <taxon>Bacteria</taxon>
        <taxon>Pseudomonadati</taxon>
        <taxon>Bacteroidota</taxon>
        <taxon>Cytophagia</taxon>
        <taxon>Cytophagales</taxon>
        <taxon>Hymenobacteraceae</taxon>
        <taxon>Pontibacter</taxon>
    </lineage>
</organism>
<dbReference type="SUPFAM" id="SSF51445">
    <property type="entry name" value="(Trans)glycosidases"/>
    <property type="match status" value="1"/>
</dbReference>
<accession>A0A5C8KE07</accession>
<comment type="caution">
    <text evidence="6">The sequence shown here is derived from an EMBL/GenBank/DDBJ whole genome shotgun (WGS) entry which is preliminary data.</text>
</comment>
<dbReference type="InterPro" id="IPR008979">
    <property type="entry name" value="Galactose-bd-like_sf"/>
</dbReference>
<name>A0A5C8KE07_9BACT</name>
<dbReference type="Pfam" id="PF16990">
    <property type="entry name" value="CBM_35"/>
    <property type="match status" value="1"/>
</dbReference>
<reference evidence="6 7" key="1">
    <citation type="submission" date="2019-08" db="EMBL/GenBank/DDBJ databases">
        <authorList>
            <person name="Shi S."/>
        </authorList>
    </citation>
    <scope>NUCLEOTIDE SEQUENCE [LARGE SCALE GENOMIC DNA]</scope>
    <source>
        <strain evidence="6 7">GY10130</strain>
    </source>
</reference>
<dbReference type="PRINTS" id="PR00739">
    <property type="entry name" value="GLHYDRLASE26"/>
</dbReference>
<evidence type="ECO:0000256" key="1">
    <source>
        <dbReference type="ARBA" id="ARBA00007754"/>
    </source>
</evidence>
<dbReference type="GO" id="GO:0030246">
    <property type="term" value="F:carbohydrate binding"/>
    <property type="evidence" value="ECO:0007669"/>
    <property type="project" value="InterPro"/>
</dbReference>
<evidence type="ECO:0000259" key="5">
    <source>
        <dbReference type="PROSITE" id="PS51764"/>
    </source>
</evidence>
<dbReference type="InterPro" id="IPR026444">
    <property type="entry name" value="Secre_tail"/>
</dbReference>
<evidence type="ECO:0000256" key="4">
    <source>
        <dbReference type="PROSITE-ProRule" id="PRU01100"/>
    </source>
</evidence>
<sequence length="558" mass="62704">MLKLQKISMNRIVRTAFFLVLVYLVRPDALAQKYEAEGARLAGGASKINCASCSGGAAVAQGEGSLTFAISLPTEGFYNITVRASAPNGEKTNIISLNGVSADFHLPNNPQYGSHKVVNTYKLAAGAHTLAIKKSWGWINIDYIELEKVNATDRFNLNQTLVTPNATAEATALYNFLLDNYSKKIISGVMTLNSMDEVNWLKQNTGKEPALLGLDFMHSGRNYSWYNSKEPINDAKSWYNRNGIPNLMWHWRDPSRATEEFYARNSGKPNGTVFDISKVSDQNSAAYKAMLADIDYISVLLKELQDHNVPVIWRPLHEAAGGWFWWGTKGPEPLKALWQLMYNRMVHHHGLRNLIWVWTREPGDDAWYPGDEYVDIVGRDIYKDGDHSSHAIEFNNLNALYGGKKMIALSEVGSFPDVDNLVQDGAAWSWFMPWYGNYTRSSQYNSLDLWKKMFAHDYVITLDEMPALKTYTRPVTTGSKDKMAEPATFEAYPTKIVDKLMLSSQRNLGNIKIYNLLGQLVKEQFVQGTSTVVSFAGFPSGVYLVEVPQQGTLKVIKE</sequence>
<dbReference type="SUPFAM" id="SSF49785">
    <property type="entry name" value="Galactose-binding domain-like"/>
    <property type="match status" value="1"/>
</dbReference>
<dbReference type="PANTHER" id="PTHR40079:SF4">
    <property type="entry name" value="GH26 DOMAIN-CONTAINING PROTEIN-RELATED"/>
    <property type="match status" value="1"/>
</dbReference>
<dbReference type="InterPro" id="IPR000805">
    <property type="entry name" value="Glyco_hydro_26"/>
</dbReference>
<proteinExistence type="inferred from homology"/>
<dbReference type="InterPro" id="IPR017853">
    <property type="entry name" value="GH"/>
</dbReference>
<protein>
    <submittedName>
        <fullName evidence="6">T9SS type A sorting domain-containing protein</fullName>
    </submittedName>
</protein>
<dbReference type="NCBIfam" id="TIGR04183">
    <property type="entry name" value="Por_Secre_tail"/>
    <property type="match status" value="1"/>
</dbReference>
<dbReference type="InterPro" id="IPR022790">
    <property type="entry name" value="GH26_dom"/>
</dbReference>
<keyword evidence="7" id="KW-1185">Reference proteome</keyword>
<dbReference type="Proteomes" id="UP000321926">
    <property type="component" value="Unassembled WGS sequence"/>
</dbReference>
<feature type="active site" description="Proton donor" evidence="4">
    <location>
        <position position="318"/>
    </location>
</feature>
<dbReference type="InterPro" id="IPR005084">
    <property type="entry name" value="CBM6"/>
</dbReference>
<gene>
    <name evidence="6" type="ORF">FVR03_00770</name>
</gene>
<evidence type="ECO:0000256" key="3">
    <source>
        <dbReference type="ARBA" id="ARBA00023295"/>
    </source>
</evidence>
<keyword evidence="3 4" id="KW-0326">Glycosidase</keyword>
<dbReference type="PANTHER" id="PTHR40079">
    <property type="entry name" value="MANNAN ENDO-1,4-BETA-MANNOSIDASE E-RELATED"/>
    <property type="match status" value="1"/>
</dbReference>
<keyword evidence="2 4" id="KW-0378">Hydrolase</keyword>